<feature type="non-terminal residue" evidence="1">
    <location>
        <position position="1"/>
    </location>
</feature>
<dbReference type="EMBL" id="JAFIRR010000297">
    <property type="protein sequence ID" value="MCO6420056.1"/>
    <property type="molecule type" value="Genomic_DNA"/>
</dbReference>
<dbReference type="Proteomes" id="UP001523392">
    <property type="component" value="Unassembled WGS sequence"/>
</dbReference>
<sequence length="124" mass="12891">ALLRAALAAEPNNAWIRLDLARALARQGRAGEGRALLEEAMARGGAETRFAAALFAEDSGRLAEAAALLEPVPAAQRTPDMVRLLARARASAEVAQAAEAARGPVGFEGRNRLLAIAARPDPTG</sequence>
<protein>
    <submittedName>
        <fullName evidence="1">Tetratricopeptide repeat protein</fullName>
    </submittedName>
</protein>
<gene>
    <name evidence="1" type="ORF">JYK14_28450</name>
</gene>
<dbReference type="RefSeq" id="WP_252956718.1">
    <property type="nucleotide sequence ID" value="NZ_JAFIRR010000297.1"/>
</dbReference>
<dbReference type="InterPro" id="IPR011990">
    <property type="entry name" value="TPR-like_helical_dom_sf"/>
</dbReference>
<proteinExistence type="predicted"/>
<feature type="non-terminal residue" evidence="1">
    <location>
        <position position="124"/>
    </location>
</feature>
<reference evidence="1 2" key="1">
    <citation type="submission" date="2021-12" db="EMBL/GenBank/DDBJ databases">
        <title>Siccirubricoccus leaddurans sp. nov., a high concentration Zn2+ tolerance bacterium.</title>
        <authorList>
            <person name="Cao Y."/>
        </authorList>
    </citation>
    <scope>NUCLEOTIDE SEQUENCE [LARGE SCALE GENOMIC DNA]</scope>
    <source>
        <strain evidence="1 2">KC 17139</strain>
    </source>
</reference>
<organism evidence="1 2">
    <name type="scientific">Siccirubricoccus soli</name>
    <dbReference type="NCBI Taxonomy" id="2899147"/>
    <lineage>
        <taxon>Bacteria</taxon>
        <taxon>Pseudomonadati</taxon>
        <taxon>Pseudomonadota</taxon>
        <taxon>Alphaproteobacteria</taxon>
        <taxon>Acetobacterales</taxon>
        <taxon>Roseomonadaceae</taxon>
        <taxon>Siccirubricoccus</taxon>
    </lineage>
</organism>
<name>A0ABT1DDQ6_9PROT</name>
<evidence type="ECO:0000313" key="1">
    <source>
        <dbReference type="EMBL" id="MCO6420056.1"/>
    </source>
</evidence>
<dbReference type="Gene3D" id="1.25.40.10">
    <property type="entry name" value="Tetratricopeptide repeat domain"/>
    <property type="match status" value="1"/>
</dbReference>
<accession>A0ABT1DDQ6</accession>
<dbReference type="Pfam" id="PF14559">
    <property type="entry name" value="TPR_19"/>
    <property type="match status" value="1"/>
</dbReference>
<dbReference type="SUPFAM" id="SSF48452">
    <property type="entry name" value="TPR-like"/>
    <property type="match status" value="1"/>
</dbReference>
<keyword evidence="2" id="KW-1185">Reference proteome</keyword>
<comment type="caution">
    <text evidence="1">The sequence shown here is derived from an EMBL/GenBank/DDBJ whole genome shotgun (WGS) entry which is preliminary data.</text>
</comment>
<evidence type="ECO:0000313" key="2">
    <source>
        <dbReference type="Proteomes" id="UP001523392"/>
    </source>
</evidence>